<dbReference type="Proteomes" id="UP000028134">
    <property type="component" value="Unassembled WGS sequence"/>
</dbReference>
<name>A0A078RCK9_PHOVU</name>
<feature type="transmembrane region" description="Helical" evidence="1">
    <location>
        <begin position="6"/>
        <end position="24"/>
    </location>
</feature>
<dbReference type="AlphaFoldDB" id="A0A078RCK9"/>
<evidence type="ECO:0000313" key="3">
    <source>
        <dbReference type="Proteomes" id="UP000028134"/>
    </source>
</evidence>
<organism evidence="2 3">
    <name type="scientific">Phocaeicola vulgatus str. 3775 SL</name>
    <name type="common">B</name>
    <name type="synonym">iv</name>
    <dbReference type="NCBI Taxonomy" id="1339350"/>
    <lineage>
        <taxon>Bacteria</taxon>
        <taxon>Pseudomonadati</taxon>
        <taxon>Bacteroidota</taxon>
        <taxon>Bacteroidia</taxon>
        <taxon>Bacteroidales</taxon>
        <taxon>Bacteroidaceae</taxon>
        <taxon>Phocaeicola</taxon>
    </lineage>
</organism>
<sequence length="67" mass="7820">MELQQIIVIAIVCLCTIWISIRIFQYFKRIKNNSNPCECCSSDCAMKSMQNKPKYGCEKNAEKVRKK</sequence>
<comment type="caution">
    <text evidence="2">The sequence shown here is derived from an EMBL/GenBank/DDBJ whole genome shotgun (WGS) entry which is preliminary data.</text>
</comment>
<keyword evidence="1" id="KW-0472">Membrane</keyword>
<protein>
    <recommendedName>
        <fullName evidence="4">FeoB-associated Cys-rich membrane protein</fullName>
    </recommendedName>
</protein>
<proteinExistence type="predicted"/>
<accession>A0A078RCK9</accession>
<evidence type="ECO:0000313" key="2">
    <source>
        <dbReference type="EMBL" id="KDS32401.1"/>
    </source>
</evidence>
<evidence type="ECO:0008006" key="4">
    <source>
        <dbReference type="Google" id="ProtNLM"/>
    </source>
</evidence>
<gene>
    <name evidence="2" type="ORF">M097_1280</name>
</gene>
<reference evidence="2 3" key="1">
    <citation type="submission" date="2014-04" db="EMBL/GenBank/DDBJ databases">
        <authorList>
            <person name="Sears C."/>
            <person name="Carroll K."/>
            <person name="Sack B.R."/>
            <person name="Qadri F."/>
            <person name="Myers L.L."/>
            <person name="Chung G.-T."/>
            <person name="Escheverria P."/>
            <person name="Fraser C.M."/>
            <person name="Sadzewicz L."/>
            <person name="Shefchek K.A."/>
            <person name="Tallon L."/>
            <person name="Das S.P."/>
            <person name="Daugherty S."/>
            <person name="Mongodin E.F."/>
        </authorList>
    </citation>
    <scope>NUCLEOTIDE SEQUENCE [LARGE SCALE GENOMIC DNA]</scope>
    <source>
        <strain evidence="3">3775 SL(B) 10 (iv)</strain>
    </source>
</reference>
<keyword evidence="1" id="KW-0812">Transmembrane</keyword>
<dbReference type="EMBL" id="JNHI01000005">
    <property type="protein sequence ID" value="KDS32401.1"/>
    <property type="molecule type" value="Genomic_DNA"/>
</dbReference>
<keyword evidence="1" id="KW-1133">Transmembrane helix</keyword>
<evidence type="ECO:0000256" key="1">
    <source>
        <dbReference type="SAM" id="Phobius"/>
    </source>
</evidence>